<feature type="transmembrane region" description="Helical" evidence="1">
    <location>
        <begin position="21"/>
        <end position="40"/>
    </location>
</feature>
<organism evidence="2 3">
    <name type="scientific">Listeria grayi FSL F6-1183</name>
    <dbReference type="NCBI Taxonomy" id="1265827"/>
    <lineage>
        <taxon>Bacteria</taxon>
        <taxon>Bacillati</taxon>
        <taxon>Bacillota</taxon>
        <taxon>Bacilli</taxon>
        <taxon>Bacillales</taxon>
        <taxon>Listeriaceae</taxon>
        <taxon>Listeria</taxon>
    </lineage>
</organism>
<feature type="transmembrane region" description="Helical" evidence="1">
    <location>
        <begin position="106"/>
        <end position="125"/>
    </location>
</feature>
<accession>A0A829R8E6</accession>
<keyword evidence="1" id="KW-0472">Membrane</keyword>
<proteinExistence type="predicted"/>
<dbReference type="AlphaFoldDB" id="A0A829R8E6"/>
<evidence type="ECO:0000313" key="3">
    <source>
        <dbReference type="Proteomes" id="UP000019251"/>
    </source>
</evidence>
<keyword evidence="1" id="KW-1133">Transmembrane helix</keyword>
<protein>
    <submittedName>
        <fullName evidence="2">Uncharacterized protein</fullName>
    </submittedName>
</protein>
<sequence length="137" mass="15549">MKTNYRAGGKNLKKRTTLEKISAVTCFIVLLAIAVAAIIWKEQLTLVIVLSIIEYVLVQYLCYQTIYRSLEVNTARRQKLFLWGNILTLMLAAIILIFASDNFRNFSSALIMILGYIAALIMREVEKTSPTNKKGKD</sequence>
<dbReference type="EMBL" id="AODG01000008">
    <property type="protein sequence ID" value="EUJ28306.1"/>
    <property type="molecule type" value="Genomic_DNA"/>
</dbReference>
<comment type="caution">
    <text evidence="2">The sequence shown here is derived from an EMBL/GenBank/DDBJ whole genome shotgun (WGS) entry which is preliminary data.</text>
</comment>
<gene>
    <name evidence="2" type="ORF">LMUR_07079</name>
</gene>
<dbReference type="Proteomes" id="UP000019251">
    <property type="component" value="Unassembled WGS sequence"/>
</dbReference>
<feature type="transmembrane region" description="Helical" evidence="1">
    <location>
        <begin position="46"/>
        <end position="68"/>
    </location>
</feature>
<evidence type="ECO:0000256" key="1">
    <source>
        <dbReference type="SAM" id="Phobius"/>
    </source>
</evidence>
<keyword evidence="1" id="KW-0812">Transmembrane</keyword>
<evidence type="ECO:0000313" key="2">
    <source>
        <dbReference type="EMBL" id="EUJ28306.1"/>
    </source>
</evidence>
<reference evidence="2 3" key="1">
    <citation type="submission" date="2012-12" db="EMBL/GenBank/DDBJ databases">
        <title>Novel taxa of Listeriaceae from agricultural environments in the United States.</title>
        <authorList>
            <person name="den Bakker H.C."/>
            <person name="Allred A."/>
            <person name="Warchocki S."/>
            <person name="Wright E.M."/>
            <person name="Burrell A."/>
            <person name="Nightingale K.K."/>
            <person name="Kephart D."/>
            <person name="Wiedmann M."/>
        </authorList>
    </citation>
    <scope>NUCLEOTIDE SEQUENCE [LARGE SCALE GENOMIC DNA]</scope>
    <source>
        <strain evidence="2 3">FSL F6-1183</strain>
    </source>
</reference>
<feature type="transmembrane region" description="Helical" evidence="1">
    <location>
        <begin position="80"/>
        <end position="100"/>
    </location>
</feature>
<name>A0A829R8E6_LISGR</name>